<accession>A0A643JZI0</accession>
<feature type="transmembrane region" description="Helical" evidence="1">
    <location>
        <begin position="103"/>
        <end position="121"/>
    </location>
</feature>
<proteinExistence type="predicted"/>
<protein>
    <submittedName>
        <fullName evidence="3">Transporter</fullName>
    </submittedName>
</protein>
<keyword evidence="1" id="KW-1133">Transmembrane helix</keyword>
<reference evidence="3" key="1">
    <citation type="submission" date="2019-09" db="EMBL/GenBank/DDBJ databases">
        <title>Genomic analysis of Haloferax sp. CBA1149.</title>
        <authorList>
            <person name="Roh S.W."/>
        </authorList>
    </citation>
    <scope>NUCLEOTIDE SEQUENCE</scope>
    <source>
        <strain evidence="3">CBA1149</strain>
    </source>
</reference>
<comment type="caution">
    <text evidence="3">The sequence shown here is derived from an EMBL/GenBank/DDBJ whole genome shotgun (WGS) entry which is preliminary data.</text>
</comment>
<dbReference type="RefSeq" id="WP_151136746.1">
    <property type="nucleotide sequence ID" value="NZ_VZUS01000001.1"/>
</dbReference>
<feature type="domain" description="DUF7978" evidence="2">
    <location>
        <begin position="1"/>
        <end position="192"/>
    </location>
</feature>
<name>A0A643JZI0_9EURY</name>
<dbReference type="AlphaFoldDB" id="A0A643JZI0"/>
<evidence type="ECO:0000256" key="1">
    <source>
        <dbReference type="SAM" id="Phobius"/>
    </source>
</evidence>
<organism evidence="3">
    <name type="scientific">Haloferax sp. CBA1149</name>
    <dbReference type="NCBI Taxonomy" id="2650753"/>
    <lineage>
        <taxon>Archaea</taxon>
        <taxon>Methanobacteriati</taxon>
        <taxon>Methanobacteriota</taxon>
        <taxon>Stenosarchaea group</taxon>
        <taxon>Halobacteria</taxon>
        <taxon>Halobacteriales</taxon>
        <taxon>Haloferacaceae</taxon>
        <taxon>Haloferax</taxon>
    </lineage>
</organism>
<keyword evidence="1" id="KW-0472">Membrane</keyword>
<dbReference type="EMBL" id="VZUS01000001">
    <property type="protein sequence ID" value="KAB1187757.1"/>
    <property type="molecule type" value="Genomic_DNA"/>
</dbReference>
<feature type="transmembrane region" description="Helical" evidence="1">
    <location>
        <begin position="169"/>
        <end position="192"/>
    </location>
</feature>
<gene>
    <name evidence="3" type="ORF">Hfx1149_06790</name>
</gene>
<feature type="transmembrane region" description="Helical" evidence="1">
    <location>
        <begin position="21"/>
        <end position="40"/>
    </location>
</feature>
<sequence>MSVATESVSESSHTPLRTAGLGAIAGLGAALLAYLTTYLATSTTIENSTASQVLEALGSDLATWKVVGWVFLNAHGATTTFPGLFGTTSSTNLIENVGAFSPALYAVPIVALLAAGAAVTVASGHSSVKSGAIAGATTALGYMPVALAGIALFAVSIGDAVARPDPVTAALLAGGVYPLALGTAGGALTAALR</sequence>
<evidence type="ECO:0000313" key="3">
    <source>
        <dbReference type="EMBL" id="KAB1187757.1"/>
    </source>
</evidence>
<evidence type="ECO:0000259" key="2">
    <source>
        <dbReference type="Pfam" id="PF25933"/>
    </source>
</evidence>
<dbReference type="InterPro" id="IPR058284">
    <property type="entry name" value="DUF7978"/>
</dbReference>
<feature type="transmembrane region" description="Helical" evidence="1">
    <location>
        <begin position="133"/>
        <end position="157"/>
    </location>
</feature>
<keyword evidence="1" id="KW-0812">Transmembrane</keyword>
<dbReference type="Pfam" id="PF25933">
    <property type="entry name" value="DUF7978"/>
    <property type="match status" value="1"/>
</dbReference>